<dbReference type="EMBL" id="CP036280">
    <property type="protein sequence ID" value="QDU73014.1"/>
    <property type="molecule type" value="Genomic_DNA"/>
</dbReference>
<evidence type="ECO:0000259" key="4">
    <source>
        <dbReference type="PROSITE" id="PS50987"/>
    </source>
</evidence>
<protein>
    <submittedName>
        <fullName evidence="5">Helix-turn-helix domain protein</fullName>
    </submittedName>
</protein>
<evidence type="ECO:0000313" key="6">
    <source>
        <dbReference type="Proteomes" id="UP000320386"/>
    </source>
</evidence>
<dbReference type="PANTHER" id="PTHR43132">
    <property type="entry name" value="ARSENICAL RESISTANCE OPERON REPRESSOR ARSR-RELATED"/>
    <property type="match status" value="1"/>
</dbReference>
<dbReference type="PROSITE" id="PS50987">
    <property type="entry name" value="HTH_ARSR_2"/>
    <property type="match status" value="1"/>
</dbReference>
<gene>
    <name evidence="5" type="ORF">Pan265_28920</name>
</gene>
<dbReference type="InterPro" id="IPR036388">
    <property type="entry name" value="WH-like_DNA-bd_sf"/>
</dbReference>
<dbReference type="InterPro" id="IPR001845">
    <property type="entry name" value="HTH_ArsR_DNA-bd_dom"/>
</dbReference>
<evidence type="ECO:0000256" key="2">
    <source>
        <dbReference type="ARBA" id="ARBA00023125"/>
    </source>
</evidence>
<dbReference type="AlphaFoldDB" id="A0A518C1D3"/>
<evidence type="ECO:0000313" key="5">
    <source>
        <dbReference type="EMBL" id="QDU73014.1"/>
    </source>
</evidence>
<proteinExistence type="predicted"/>
<organism evidence="5 6">
    <name type="scientific">Mucisphaera calidilacus</name>
    <dbReference type="NCBI Taxonomy" id="2527982"/>
    <lineage>
        <taxon>Bacteria</taxon>
        <taxon>Pseudomonadati</taxon>
        <taxon>Planctomycetota</taxon>
        <taxon>Phycisphaerae</taxon>
        <taxon>Phycisphaerales</taxon>
        <taxon>Phycisphaeraceae</taxon>
        <taxon>Mucisphaera</taxon>
    </lineage>
</organism>
<dbReference type="InterPro" id="IPR011991">
    <property type="entry name" value="ArsR-like_HTH"/>
</dbReference>
<dbReference type="InterPro" id="IPR036390">
    <property type="entry name" value="WH_DNA-bd_sf"/>
</dbReference>
<dbReference type="PANTHER" id="PTHR43132:SF2">
    <property type="entry name" value="ARSENICAL RESISTANCE OPERON REPRESSOR ARSR-RELATED"/>
    <property type="match status" value="1"/>
</dbReference>
<name>A0A518C1D3_9BACT</name>
<dbReference type="KEGG" id="mcad:Pan265_28920"/>
<accession>A0A518C1D3</accession>
<dbReference type="Pfam" id="PF12840">
    <property type="entry name" value="HTH_20"/>
    <property type="match status" value="1"/>
</dbReference>
<sequence>MDELDERFDTALFKALADPTRCRLLTCLIRCGRPCSVTEVAACCAVDFSVVARHLAQLARVGVLSAHKRGRTVWYEPRYGHLSGVLRGLADAVEGWCPGGGGVVDVTVETRTEEGKAT</sequence>
<evidence type="ECO:0000256" key="1">
    <source>
        <dbReference type="ARBA" id="ARBA00023015"/>
    </source>
</evidence>
<dbReference type="NCBIfam" id="NF033788">
    <property type="entry name" value="HTH_metalloreg"/>
    <property type="match status" value="1"/>
</dbReference>
<keyword evidence="1" id="KW-0805">Transcription regulation</keyword>
<reference evidence="5 6" key="1">
    <citation type="submission" date="2019-02" db="EMBL/GenBank/DDBJ databases">
        <title>Deep-cultivation of Planctomycetes and their phenomic and genomic characterization uncovers novel biology.</title>
        <authorList>
            <person name="Wiegand S."/>
            <person name="Jogler M."/>
            <person name="Boedeker C."/>
            <person name="Pinto D."/>
            <person name="Vollmers J."/>
            <person name="Rivas-Marin E."/>
            <person name="Kohn T."/>
            <person name="Peeters S.H."/>
            <person name="Heuer A."/>
            <person name="Rast P."/>
            <person name="Oberbeckmann S."/>
            <person name="Bunk B."/>
            <person name="Jeske O."/>
            <person name="Meyerdierks A."/>
            <person name="Storesund J.E."/>
            <person name="Kallscheuer N."/>
            <person name="Luecker S."/>
            <person name="Lage O.M."/>
            <person name="Pohl T."/>
            <person name="Merkel B.J."/>
            <person name="Hornburger P."/>
            <person name="Mueller R.-W."/>
            <person name="Bruemmer F."/>
            <person name="Labrenz M."/>
            <person name="Spormann A.M."/>
            <person name="Op den Camp H."/>
            <person name="Overmann J."/>
            <person name="Amann R."/>
            <person name="Jetten M.S.M."/>
            <person name="Mascher T."/>
            <person name="Medema M.H."/>
            <person name="Devos D.P."/>
            <person name="Kaster A.-K."/>
            <person name="Ovreas L."/>
            <person name="Rohde M."/>
            <person name="Galperin M.Y."/>
            <person name="Jogler C."/>
        </authorList>
    </citation>
    <scope>NUCLEOTIDE SEQUENCE [LARGE SCALE GENOMIC DNA]</scope>
    <source>
        <strain evidence="5 6">Pan265</strain>
    </source>
</reference>
<dbReference type="SUPFAM" id="SSF46785">
    <property type="entry name" value="Winged helix' DNA-binding domain"/>
    <property type="match status" value="1"/>
</dbReference>
<dbReference type="PRINTS" id="PR00778">
    <property type="entry name" value="HTHARSR"/>
</dbReference>
<keyword evidence="2" id="KW-0238">DNA-binding</keyword>
<dbReference type="InterPro" id="IPR051011">
    <property type="entry name" value="Metal_resp_trans_reg"/>
</dbReference>
<dbReference type="SMART" id="SM00418">
    <property type="entry name" value="HTH_ARSR"/>
    <property type="match status" value="1"/>
</dbReference>
<dbReference type="Gene3D" id="1.10.10.10">
    <property type="entry name" value="Winged helix-like DNA-binding domain superfamily/Winged helix DNA-binding domain"/>
    <property type="match status" value="1"/>
</dbReference>
<dbReference type="CDD" id="cd00090">
    <property type="entry name" value="HTH_ARSR"/>
    <property type="match status" value="1"/>
</dbReference>
<keyword evidence="6" id="KW-1185">Reference proteome</keyword>
<keyword evidence="3" id="KW-0804">Transcription</keyword>
<dbReference type="Proteomes" id="UP000320386">
    <property type="component" value="Chromosome"/>
</dbReference>
<evidence type="ECO:0000256" key="3">
    <source>
        <dbReference type="ARBA" id="ARBA00023163"/>
    </source>
</evidence>
<dbReference type="GO" id="GO:0003677">
    <property type="term" value="F:DNA binding"/>
    <property type="evidence" value="ECO:0007669"/>
    <property type="project" value="UniProtKB-KW"/>
</dbReference>
<feature type="domain" description="HTH arsR-type" evidence="4">
    <location>
        <begin position="1"/>
        <end position="97"/>
    </location>
</feature>
<dbReference type="GO" id="GO:0003700">
    <property type="term" value="F:DNA-binding transcription factor activity"/>
    <property type="evidence" value="ECO:0007669"/>
    <property type="project" value="InterPro"/>
</dbReference>